<dbReference type="AlphaFoldDB" id="A0A917GT94"/>
<accession>A0A917GT94</accession>
<reference evidence="1 2" key="1">
    <citation type="journal article" date="2014" name="Int. J. Syst. Evol. Microbiol.">
        <title>Complete genome sequence of Corynebacterium casei LMG S-19264T (=DSM 44701T), isolated from a smear-ripened cheese.</title>
        <authorList>
            <consortium name="US DOE Joint Genome Institute (JGI-PGF)"/>
            <person name="Walter F."/>
            <person name="Albersmeier A."/>
            <person name="Kalinowski J."/>
            <person name="Ruckert C."/>
        </authorList>
    </citation>
    <scope>NUCLEOTIDE SEQUENCE [LARGE SCALE GENOMIC DNA]</scope>
    <source>
        <strain evidence="1 2">CGMCC 1.15286</strain>
    </source>
</reference>
<organism evidence="1 2">
    <name type="scientific">Paenibacillus radicis</name>
    <name type="common">ex Gao et al. 2016</name>
    <dbReference type="NCBI Taxonomy" id="1737354"/>
    <lineage>
        <taxon>Bacteria</taxon>
        <taxon>Bacillati</taxon>
        <taxon>Bacillota</taxon>
        <taxon>Bacilli</taxon>
        <taxon>Bacillales</taxon>
        <taxon>Paenibacillaceae</taxon>
        <taxon>Paenibacillus</taxon>
    </lineage>
</organism>
<dbReference type="RefSeq" id="WP_188887503.1">
    <property type="nucleotide sequence ID" value="NZ_BMHY01000001.1"/>
</dbReference>
<proteinExistence type="predicted"/>
<gene>
    <name evidence="1" type="ORF">GCM10010918_06730</name>
</gene>
<protein>
    <submittedName>
        <fullName evidence="1">Uncharacterized protein</fullName>
    </submittedName>
</protein>
<name>A0A917GT94_9BACL</name>
<sequence length="184" mass="21638">MTLFYYIASAYELPTGSFGQNKTVMTLMDYVTHVNPAAKEEHFTKLMLERNPHKHMEVYETEEDAAGLYITGPMTGQNYSHLFQHPYVYQVNAEMGDFKINDEMKQTHSLYYQTSKKCLTELFDYLRANVRSGEYVELFSCWTDGLDRFKDSAKKEPDLVLELSTFQLGSEFEWKERQYIKVVR</sequence>
<dbReference type="EMBL" id="BMHY01000001">
    <property type="protein sequence ID" value="GGG56417.1"/>
    <property type="molecule type" value="Genomic_DNA"/>
</dbReference>
<evidence type="ECO:0000313" key="1">
    <source>
        <dbReference type="EMBL" id="GGG56417.1"/>
    </source>
</evidence>
<dbReference type="Proteomes" id="UP000600247">
    <property type="component" value="Unassembled WGS sequence"/>
</dbReference>
<comment type="caution">
    <text evidence="1">The sequence shown here is derived from an EMBL/GenBank/DDBJ whole genome shotgun (WGS) entry which is preliminary data.</text>
</comment>
<keyword evidence="2" id="KW-1185">Reference proteome</keyword>
<evidence type="ECO:0000313" key="2">
    <source>
        <dbReference type="Proteomes" id="UP000600247"/>
    </source>
</evidence>